<dbReference type="Gene3D" id="3.40.50.12610">
    <property type="match status" value="1"/>
</dbReference>
<evidence type="ECO:0000256" key="9">
    <source>
        <dbReference type="ARBA" id="ARBA00022692"/>
    </source>
</evidence>
<dbReference type="Pfam" id="PF02516">
    <property type="entry name" value="STT3"/>
    <property type="match status" value="1"/>
</dbReference>
<gene>
    <name evidence="20" type="ORF">DRJ31_01960</name>
</gene>
<evidence type="ECO:0000256" key="5">
    <source>
        <dbReference type="ARBA" id="ARBA00010810"/>
    </source>
</evidence>
<accession>A0A497EST8</accession>
<comment type="caution">
    <text evidence="20">The sequence shown here is derived from an EMBL/GenBank/DDBJ whole genome shotgun (WGS) entry which is preliminary data.</text>
</comment>
<dbReference type="GO" id="GO:0016020">
    <property type="term" value="C:membrane"/>
    <property type="evidence" value="ECO:0007669"/>
    <property type="project" value="InterPro"/>
</dbReference>
<evidence type="ECO:0000256" key="1">
    <source>
        <dbReference type="ARBA" id="ARBA00001936"/>
    </source>
</evidence>
<dbReference type="AlphaFoldDB" id="A0A497EST8"/>
<keyword evidence="14" id="KW-0464">Manganese</keyword>
<feature type="transmembrane region" description="Helical" evidence="17">
    <location>
        <begin position="21"/>
        <end position="38"/>
    </location>
</feature>
<evidence type="ECO:0000256" key="4">
    <source>
        <dbReference type="ARBA" id="ARBA00004922"/>
    </source>
</evidence>
<keyword evidence="10" id="KW-0479">Metal-binding</keyword>
<keyword evidence="9 17" id="KW-0812">Transmembrane</keyword>
<feature type="transmembrane region" description="Helical" evidence="17">
    <location>
        <begin position="267"/>
        <end position="287"/>
    </location>
</feature>
<feature type="transmembrane region" description="Helical" evidence="17">
    <location>
        <begin position="402"/>
        <end position="419"/>
    </location>
</feature>
<name>A0A497EST8_9CREN</name>
<evidence type="ECO:0000256" key="10">
    <source>
        <dbReference type="ARBA" id="ARBA00022723"/>
    </source>
</evidence>
<dbReference type="InterPro" id="IPR048307">
    <property type="entry name" value="STT3_N"/>
</dbReference>
<dbReference type="InterPro" id="IPR003674">
    <property type="entry name" value="Oligo_trans_STT3"/>
</dbReference>
<evidence type="ECO:0000259" key="18">
    <source>
        <dbReference type="Pfam" id="PF02516"/>
    </source>
</evidence>
<reference evidence="20 21" key="1">
    <citation type="submission" date="2018-06" db="EMBL/GenBank/DDBJ databases">
        <title>Extensive metabolic versatility and redundancy in microbially diverse, dynamic hydrothermal sediments.</title>
        <authorList>
            <person name="Dombrowski N."/>
            <person name="Teske A."/>
            <person name="Baker B.J."/>
        </authorList>
    </citation>
    <scope>NUCLEOTIDE SEQUENCE [LARGE SCALE GENOMIC DNA]</scope>
    <source>
        <strain evidence="20">B66_G16</strain>
    </source>
</reference>
<comment type="subcellular location">
    <subcellularLocation>
        <location evidence="3">Endomembrane system</location>
        <topology evidence="3">Multi-pass membrane protein</topology>
    </subcellularLocation>
</comment>
<dbReference type="GO" id="GO:0046872">
    <property type="term" value="F:metal ion binding"/>
    <property type="evidence" value="ECO:0007669"/>
    <property type="project" value="UniProtKB-KW"/>
</dbReference>
<dbReference type="PANTHER" id="PTHR13872:SF1">
    <property type="entry name" value="DOLICHYL-DIPHOSPHOOLIGOSACCHARIDE--PROTEIN GLYCOSYLTRANSFERASE SUBUNIT STT3B"/>
    <property type="match status" value="1"/>
</dbReference>
<dbReference type="Proteomes" id="UP000278475">
    <property type="component" value="Unassembled WGS sequence"/>
</dbReference>
<feature type="domain" description="Oligosaccharyl transferase STT3 N-terminal" evidence="18">
    <location>
        <begin position="39"/>
        <end position="400"/>
    </location>
</feature>
<comment type="catalytic activity">
    <reaction evidence="16">
        <text>an archaeal dolichyl phosphooligosaccharide + [protein]-L-asparagine = an archaeal dolichyl phosphate + a glycoprotein with the oligosaccharide chain attached by N-beta-D-glycosyl linkage to a protein L-asparagine.</text>
        <dbReference type="EC" id="2.4.99.21"/>
    </reaction>
</comment>
<protein>
    <recommendedName>
        <fullName evidence="6">dolichyl-phosphooligosaccharide-protein glycotransferase</fullName>
        <ecNumber evidence="6">2.4.99.21</ecNumber>
    </recommendedName>
    <alternativeName>
        <fullName evidence="15">Oligosaccharyl transferase</fullName>
    </alternativeName>
</protein>
<keyword evidence="12 17" id="KW-1133">Transmembrane helix</keyword>
<evidence type="ECO:0000313" key="20">
    <source>
        <dbReference type="EMBL" id="RLE50297.1"/>
    </source>
</evidence>
<feature type="transmembrane region" description="Helical" evidence="17">
    <location>
        <begin position="294"/>
        <end position="312"/>
    </location>
</feature>
<evidence type="ECO:0000256" key="8">
    <source>
        <dbReference type="ARBA" id="ARBA00022679"/>
    </source>
</evidence>
<dbReference type="GO" id="GO:0004576">
    <property type="term" value="F:oligosaccharyl transferase activity"/>
    <property type="evidence" value="ECO:0007669"/>
    <property type="project" value="InterPro"/>
</dbReference>
<feature type="domain" description="STT3/PglB/AglB core" evidence="19">
    <location>
        <begin position="498"/>
        <end position="548"/>
    </location>
</feature>
<feature type="transmembrane region" description="Helical" evidence="17">
    <location>
        <begin position="115"/>
        <end position="135"/>
    </location>
</feature>
<evidence type="ECO:0000256" key="2">
    <source>
        <dbReference type="ARBA" id="ARBA00001946"/>
    </source>
</evidence>
<evidence type="ECO:0000256" key="11">
    <source>
        <dbReference type="ARBA" id="ARBA00022842"/>
    </source>
</evidence>
<evidence type="ECO:0000256" key="12">
    <source>
        <dbReference type="ARBA" id="ARBA00022989"/>
    </source>
</evidence>
<comment type="pathway">
    <text evidence="4">Protein modification; protein glycosylation.</text>
</comment>
<evidence type="ECO:0000256" key="14">
    <source>
        <dbReference type="ARBA" id="ARBA00023211"/>
    </source>
</evidence>
<keyword evidence="13 17" id="KW-0472">Membrane</keyword>
<evidence type="ECO:0000256" key="15">
    <source>
        <dbReference type="ARBA" id="ARBA00030679"/>
    </source>
</evidence>
<evidence type="ECO:0000313" key="21">
    <source>
        <dbReference type="Proteomes" id="UP000278475"/>
    </source>
</evidence>
<evidence type="ECO:0000256" key="13">
    <source>
        <dbReference type="ARBA" id="ARBA00023136"/>
    </source>
</evidence>
<feature type="transmembrane region" description="Helical" evidence="17">
    <location>
        <begin position="377"/>
        <end position="396"/>
    </location>
</feature>
<organism evidence="20 21">
    <name type="scientific">Thermoproteota archaeon</name>
    <dbReference type="NCBI Taxonomy" id="2056631"/>
    <lineage>
        <taxon>Archaea</taxon>
        <taxon>Thermoproteota</taxon>
    </lineage>
</organism>
<evidence type="ECO:0000259" key="19">
    <source>
        <dbReference type="Pfam" id="PF21436"/>
    </source>
</evidence>
<keyword evidence="8" id="KW-0808">Transferase</keyword>
<comment type="cofactor">
    <cofactor evidence="1">
        <name>Mn(2+)</name>
        <dbReference type="ChEBI" id="CHEBI:29035"/>
    </cofactor>
</comment>
<dbReference type="InterPro" id="IPR048999">
    <property type="entry name" value="STT3-PglB_core"/>
</dbReference>
<evidence type="ECO:0000256" key="17">
    <source>
        <dbReference type="SAM" id="Phobius"/>
    </source>
</evidence>
<feature type="transmembrane region" description="Helical" evidence="17">
    <location>
        <begin position="141"/>
        <end position="159"/>
    </location>
</feature>
<keyword evidence="11" id="KW-0460">Magnesium</keyword>
<dbReference type="EMBL" id="QMQV01000009">
    <property type="protein sequence ID" value="RLE50297.1"/>
    <property type="molecule type" value="Genomic_DNA"/>
</dbReference>
<evidence type="ECO:0000256" key="7">
    <source>
        <dbReference type="ARBA" id="ARBA00022676"/>
    </source>
</evidence>
<comment type="similarity">
    <text evidence="5">Belongs to the STT3 family.</text>
</comment>
<evidence type="ECO:0000256" key="16">
    <source>
        <dbReference type="ARBA" id="ARBA00034066"/>
    </source>
</evidence>
<proteinExistence type="inferred from homology"/>
<keyword evidence="7" id="KW-0328">Glycosyltransferase</keyword>
<dbReference type="GO" id="GO:0012505">
    <property type="term" value="C:endomembrane system"/>
    <property type="evidence" value="ECO:0007669"/>
    <property type="project" value="UniProtKB-SubCell"/>
</dbReference>
<feature type="transmembrane region" description="Helical" evidence="17">
    <location>
        <begin position="200"/>
        <end position="228"/>
    </location>
</feature>
<dbReference type="UniPathway" id="UPA00378"/>
<comment type="cofactor">
    <cofactor evidence="2">
        <name>Mg(2+)</name>
        <dbReference type="ChEBI" id="CHEBI:18420"/>
    </cofactor>
</comment>
<evidence type="ECO:0000256" key="3">
    <source>
        <dbReference type="ARBA" id="ARBA00004127"/>
    </source>
</evidence>
<feature type="transmembrane region" description="Helical" evidence="17">
    <location>
        <begin position="439"/>
        <end position="457"/>
    </location>
</feature>
<dbReference type="Pfam" id="PF21436">
    <property type="entry name" value="STT3-PglB_core"/>
    <property type="match status" value="1"/>
</dbReference>
<sequence>MIRGSISIEDKTRIFNVAFKAGILVGIVALTMAVRLLPTKWGIYLDEYDPYLHLKNARFIVENGFAAWYNWYDKGQWHPWGIYMPKYDYPGVGFLEALTYVFLSWLGLHVTLLEVAVYMPVVTSVVAALAMYLIGREVYNDVAGFLAATFFALSPTIITRTAAGFTDTESLGLPFFLLSLYFFIRSVNRRTATSAILSGIFLGLMSASWGAYVFPYNIYGAVMLVAILTNRYDRKVARNFILTIGIALVISSQVPLLGARIVASSRIALALLAVLAIVLYEIISAFVKEERVRLYTSIALAIAVALGIYAYWASGGLGGRLLAVVNPFAAAKLPVFPTVGEHHPSSWGALYRETRYLLVFAVAGIILLVRKLRLADLTLIVLGAVSVYVGSVMIRLTVFADIAVALLASITLAYLLSKASKQIREGVIKVKRKVITTRWQGLAVILLTIVVVTPIAYNGVMVANHPAAIASSAGGYNKVVDDWMVTLAWIRDNLPEDAVVGAWWDYGYWLNVMANRSTIADNGTTNSTQIKLIATALLSDEETAIKIFKQLGVTHFVVFEPWRTVAGVHIPTRMLGEVGKSTAMMHIAGFEVSDYLALIHGIWWPIGPKARNTTLYRLLYYPFRQEYLSNFNIDIPPPEHFKLIYASPQKWVLVYEVLY</sequence>
<dbReference type="EC" id="2.4.99.21" evidence="6"/>
<dbReference type="PANTHER" id="PTHR13872">
    <property type="entry name" value="DOLICHYL-DIPHOSPHOOLIGOSACCHARIDE--PROTEIN GLYCOSYLTRANSFERASE SUBUNIT"/>
    <property type="match status" value="1"/>
</dbReference>
<evidence type="ECO:0000256" key="6">
    <source>
        <dbReference type="ARBA" id="ARBA00012602"/>
    </source>
</evidence>
<feature type="transmembrane region" description="Helical" evidence="17">
    <location>
        <begin position="240"/>
        <end position="261"/>
    </location>
</feature>
<feature type="transmembrane region" description="Helical" evidence="17">
    <location>
        <begin position="354"/>
        <end position="370"/>
    </location>
</feature>